<organism evidence="1 2">
    <name type="scientific">Paenibacillus enshidis</name>
    <dbReference type="NCBI Taxonomy" id="1458439"/>
    <lineage>
        <taxon>Bacteria</taxon>
        <taxon>Bacillati</taxon>
        <taxon>Bacillota</taxon>
        <taxon>Bacilli</taxon>
        <taxon>Bacillales</taxon>
        <taxon>Paenibacillaceae</taxon>
        <taxon>Paenibacillus</taxon>
    </lineage>
</organism>
<name>A0ABV5AYY6_9BACL</name>
<dbReference type="InterPro" id="IPR038765">
    <property type="entry name" value="Papain-like_cys_pep_sf"/>
</dbReference>
<proteinExistence type="predicted"/>
<keyword evidence="2" id="KW-1185">Reference proteome</keyword>
<evidence type="ECO:0008006" key="3">
    <source>
        <dbReference type="Google" id="ProtNLM"/>
    </source>
</evidence>
<sequence length="251" mass="29293">MFATKDILSVWRKFDHFPMETLTKAWYFQKNSGIKQREVAQMKEHHEQYGITGNCFDLALWLLHEFEKEGIEAYPIGHDLGTPNAHVAIIAKNEEGHRYLCDLGDQWLNPVLVDADSEDYTDERLTGFFPAAEIQVQSAGDLFTVLYHRPNGKSSEQSFHLASIPIHEFWQAAEISQNTIKKRPLLECRVPYKHETAHWEFYDWESFLSTTEGLFNEPEAESIEQWCTRIHQKTGYDTKFLSEALNIYKKM</sequence>
<dbReference type="RefSeq" id="WP_375357718.1">
    <property type="nucleotide sequence ID" value="NZ_JBHHMI010000031.1"/>
</dbReference>
<dbReference type="SUPFAM" id="SSF54001">
    <property type="entry name" value="Cysteine proteinases"/>
    <property type="match status" value="1"/>
</dbReference>
<evidence type="ECO:0000313" key="1">
    <source>
        <dbReference type="EMBL" id="MFB5269436.1"/>
    </source>
</evidence>
<gene>
    <name evidence="1" type="ORF">ACE41H_22005</name>
</gene>
<comment type="caution">
    <text evidence="1">The sequence shown here is derived from an EMBL/GenBank/DDBJ whole genome shotgun (WGS) entry which is preliminary data.</text>
</comment>
<reference evidence="1 2" key="1">
    <citation type="submission" date="2024-09" db="EMBL/GenBank/DDBJ databases">
        <title>Paenibacillus zeirhizospherea sp. nov., isolated from surface of the maize (Zea mays) roots in a horticulture field, Hungary.</title>
        <authorList>
            <person name="Marton D."/>
            <person name="Farkas M."/>
            <person name="Bedics A."/>
            <person name="Toth E."/>
            <person name="Tancsics A."/>
            <person name="Boka K."/>
            <person name="Maroti G."/>
            <person name="Kriszt B."/>
            <person name="Cserhati M."/>
        </authorList>
    </citation>
    <scope>NUCLEOTIDE SEQUENCE [LARGE SCALE GENOMIC DNA]</scope>
    <source>
        <strain evidence="1 2">KCTC 33519</strain>
    </source>
</reference>
<dbReference type="Proteomes" id="UP001580346">
    <property type="component" value="Unassembled WGS sequence"/>
</dbReference>
<evidence type="ECO:0000313" key="2">
    <source>
        <dbReference type="Proteomes" id="UP001580346"/>
    </source>
</evidence>
<dbReference type="EMBL" id="JBHHMI010000031">
    <property type="protein sequence ID" value="MFB5269436.1"/>
    <property type="molecule type" value="Genomic_DNA"/>
</dbReference>
<accession>A0ABV5AYY6</accession>
<protein>
    <recommendedName>
        <fullName evidence="3">Arylamine N-acetyltransferase</fullName>
    </recommendedName>
</protein>